<dbReference type="EMBL" id="PVTF01000011">
    <property type="protein sequence ID" value="PRY36943.1"/>
    <property type="molecule type" value="Genomic_DNA"/>
</dbReference>
<sequence>MAGLVWRFLRVQVLNELQYRANFLVRLLNSALSLVTGVAVLALVFGEVDRLNGWSAGQLLVVMGVFTMMNGFVQMVVMPAALKLLTDIQDGDLDHVLTKPVDAQLVVGVRAVQLWQGVDLLTGAGVVAVAVVWLGDGVGPLDLLAFAVSLVLGAVLVHSFLMIVTTTAFWFVRLDNVAELFSGVYQAARWPVGIYPGWLRAGLTFVVPVGLAVTVPAEALTSRLTPQTLAAQAALALALALVGRALWRAGLRRYSGASS</sequence>
<feature type="transmembrane region" description="Helical" evidence="1">
    <location>
        <begin position="51"/>
        <end position="73"/>
    </location>
</feature>
<keyword evidence="1" id="KW-1133">Transmembrane helix</keyword>
<feature type="transmembrane region" description="Helical" evidence="1">
    <location>
        <begin position="114"/>
        <end position="134"/>
    </location>
</feature>
<dbReference type="AlphaFoldDB" id="A0A2T0SUA7"/>
<evidence type="ECO:0000313" key="3">
    <source>
        <dbReference type="Proteomes" id="UP000239494"/>
    </source>
</evidence>
<dbReference type="Pfam" id="PF06182">
    <property type="entry name" value="ABC2_membrane_6"/>
    <property type="match status" value="1"/>
</dbReference>
<feature type="transmembrane region" description="Helical" evidence="1">
    <location>
        <begin position="23"/>
        <end position="45"/>
    </location>
</feature>
<protein>
    <submittedName>
        <fullName evidence="2">ABC-2 type transport system permease protein</fullName>
    </submittedName>
</protein>
<proteinExistence type="predicted"/>
<dbReference type="OrthoDB" id="9788195at2"/>
<keyword evidence="3" id="KW-1185">Reference proteome</keyword>
<dbReference type="RefSeq" id="WP_106192425.1">
    <property type="nucleotide sequence ID" value="NZ_PVTF01000011.1"/>
</dbReference>
<evidence type="ECO:0000313" key="2">
    <source>
        <dbReference type="EMBL" id="PRY36943.1"/>
    </source>
</evidence>
<accession>A0A2T0SUA7</accession>
<evidence type="ECO:0000256" key="1">
    <source>
        <dbReference type="SAM" id="Phobius"/>
    </source>
</evidence>
<dbReference type="InterPro" id="IPR010390">
    <property type="entry name" value="ABC-2_transporter-like"/>
</dbReference>
<dbReference type="PANTHER" id="PTHR36833:SF2">
    <property type="entry name" value="SLR0610 PROTEIN"/>
    <property type="match status" value="1"/>
</dbReference>
<feature type="transmembrane region" description="Helical" evidence="1">
    <location>
        <begin position="229"/>
        <end position="247"/>
    </location>
</feature>
<feature type="transmembrane region" description="Helical" evidence="1">
    <location>
        <begin position="198"/>
        <end position="217"/>
    </location>
</feature>
<keyword evidence="1" id="KW-0472">Membrane</keyword>
<name>A0A2T0SUA7_9PSEU</name>
<organism evidence="2 3">
    <name type="scientific">Umezawaea tangerina</name>
    <dbReference type="NCBI Taxonomy" id="84725"/>
    <lineage>
        <taxon>Bacteria</taxon>
        <taxon>Bacillati</taxon>
        <taxon>Actinomycetota</taxon>
        <taxon>Actinomycetes</taxon>
        <taxon>Pseudonocardiales</taxon>
        <taxon>Pseudonocardiaceae</taxon>
        <taxon>Umezawaea</taxon>
    </lineage>
</organism>
<feature type="transmembrane region" description="Helical" evidence="1">
    <location>
        <begin position="146"/>
        <end position="172"/>
    </location>
</feature>
<dbReference type="Proteomes" id="UP000239494">
    <property type="component" value="Unassembled WGS sequence"/>
</dbReference>
<reference evidence="2 3" key="1">
    <citation type="submission" date="2018-03" db="EMBL/GenBank/DDBJ databases">
        <title>Genomic Encyclopedia of Archaeal and Bacterial Type Strains, Phase II (KMG-II): from individual species to whole genera.</title>
        <authorList>
            <person name="Goeker M."/>
        </authorList>
    </citation>
    <scope>NUCLEOTIDE SEQUENCE [LARGE SCALE GENOMIC DNA]</scope>
    <source>
        <strain evidence="2 3">DSM 44720</strain>
    </source>
</reference>
<dbReference type="PANTHER" id="PTHR36833">
    <property type="entry name" value="SLR0610 PROTEIN-RELATED"/>
    <property type="match status" value="1"/>
</dbReference>
<gene>
    <name evidence="2" type="ORF">CLV43_111315</name>
</gene>
<comment type="caution">
    <text evidence="2">The sequence shown here is derived from an EMBL/GenBank/DDBJ whole genome shotgun (WGS) entry which is preliminary data.</text>
</comment>
<keyword evidence="1" id="KW-0812">Transmembrane</keyword>